<dbReference type="Gene3D" id="3.30.390.10">
    <property type="entry name" value="Enolase-like, N-terminal domain"/>
    <property type="match status" value="1"/>
</dbReference>
<dbReference type="EC" id="4.2.1.11" evidence="3 9"/>
<protein>
    <recommendedName>
        <fullName evidence="4 9">Enolase</fullName>
        <ecNumber evidence="3 9">4.2.1.11</ecNumber>
    </recommendedName>
    <alternativeName>
        <fullName evidence="9">2-phospho-D-glycerate hydro-lyase</fullName>
    </alternativeName>
    <alternativeName>
        <fullName evidence="9">2-phosphoglycerate dehydratase</fullName>
    </alternativeName>
</protein>
<dbReference type="SUPFAM" id="SSF54826">
    <property type="entry name" value="Enolase N-terminal domain-like"/>
    <property type="match status" value="1"/>
</dbReference>
<comment type="subcellular location">
    <subcellularLocation>
        <location evidence="9">Cytoplasm</location>
    </subcellularLocation>
    <subcellularLocation>
        <location evidence="9">Secreted</location>
    </subcellularLocation>
    <subcellularLocation>
        <location evidence="9">Cell surface</location>
    </subcellularLocation>
    <text evidence="9">Fractions of enolase are present in both the cytoplasm and on the cell surface.</text>
</comment>
<dbReference type="SFLD" id="SFLDG00178">
    <property type="entry name" value="enolase"/>
    <property type="match status" value="1"/>
</dbReference>
<feature type="active site" description="Proton acceptor" evidence="9 10">
    <location>
        <position position="344"/>
    </location>
</feature>
<evidence type="ECO:0000256" key="2">
    <source>
        <dbReference type="ARBA" id="ARBA00009604"/>
    </source>
</evidence>
<dbReference type="InterPro" id="IPR000941">
    <property type="entry name" value="Enolase"/>
</dbReference>
<dbReference type="EMBL" id="MGGL01000004">
    <property type="protein sequence ID" value="OGM27449.1"/>
    <property type="molecule type" value="Genomic_DNA"/>
</dbReference>
<evidence type="ECO:0000256" key="4">
    <source>
        <dbReference type="ARBA" id="ARBA00017068"/>
    </source>
</evidence>
<dbReference type="GO" id="GO:0005576">
    <property type="term" value="C:extracellular region"/>
    <property type="evidence" value="ECO:0007669"/>
    <property type="project" value="UniProtKB-SubCell"/>
</dbReference>
<evidence type="ECO:0000256" key="11">
    <source>
        <dbReference type="PIRSR" id="PIRSR001400-3"/>
    </source>
</evidence>
<feature type="domain" description="Enolase N-terminal" evidence="13">
    <location>
        <begin position="5"/>
        <end position="135"/>
    </location>
</feature>
<feature type="binding site" evidence="9 11">
    <location>
        <position position="249"/>
    </location>
    <ligand>
        <name>Mg(2+)</name>
        <dbReference type="ChEBI" id="CHEBI:18420"/>
    </ligand>
</feature>
<comment type="function">
    <text evidence="9">Catalyzes the reversible conversion of 2-phosphoglycerate (2-PG) into phosphoenolpyruvate (PEP). It is essential for the degradation of carbohydrates via glycolysis.</text>
</comment>
<feature type="binding site" evidence="9">
    <location>
        <position position="169"/>
    </location>
    <ligand>
        <name>(2R)-2-phosphoglycerate</name>
        <dbReference type="ChEBI" id="CHEBI:58289"/>
    </ligand>
</feature>
<comment type="similarity">
    <text evidence="2 9">Belongs to the enolase family.</text>
</comment>
<evidence type="ECO:0000256" key="9">
    <source>
        <dbReference type="HAMAP-Rule" id="MF_00318"/>
    </source>
</evidence>
<evidence type="ECO:0000256" key="3">
    <source>
        <dbReference type="ARBA" id="ARBA00012058"/>
    </source>
</evidence>
<accession>A0A1F7YKN8</accession>
<gene>
    <name evidence="9" type="primary">eno</name>
    <name evidence="14" type="ORF">A2628_01505</name>
</gene>
<name>A0A1F7YKN8_9BACT</name>
<sequence>MDSKIRSIKAREILSSNGLPTLETTVLCANGTNSSVSIPYGESAGKYEAVTIFDEDKSRYEGYGMLKAVKIVDEIISPQLAGVDVTDQKQIDQKLFDLDPTPQKTNLGGNSLLSVSLACAKTASVIEKLPLYIYIQKTYGFDGGITNMPKPNMVVLEGGKHADNSTDFQEYSVSVIGKFNCSDSVRAGIEIYRSLGRELKLNGFNINVGAEGAYAAVSMKSNIDPLLYIKNAIEKTKYIPEKDVGISLDPAASEFYESGFYNLSKDQKKFNSSEMITYYENLLDNYPIISIEDGLAEEDWDNWKPLFTKLSEKIMIVGDDLTVTQEKRLKRAIDEKTINSIIIKPNQAGTLTETMATVMLAKDNNIKTIVSHRGGGETTDTFIIDLAVAIGAEYVKVGPTRGERTQKYNRLMEIAAELNL</sequence>
<dbReference type="SFLD" id="SFLDS00001">
    <property type="entry name" value="Enolase"/>
    <property type="match status" value="1"/>
</dbReference>
<evidence type="ECO:0000256" key="8">
    <source>
        <dbReference type="ARBA" id="ARBA00023239"/>
    </source>
</evidence>
<evidence type="ECO:0000256" key="6">
    <source>
        <dbReference type="ARBA" id="ARBA00022842"/>
    </source>
</evidence>
<evidence type="ECO:0000256" key="1">
    <source>
        <dbReference type="ARBA" id="ARBA00005031"/>
    </source>
</evidence>
<comment type="cofactor">
    <cofactor evidence="9">
        <name>Mg(2+)</name>
        <dbReference type="ChEBI" id="CHEBI:18420"/>
    </cofactor>
    <text evidence="9">Binds a second Mg(2+) ion via substrate during catalysis.</text>
</comment>
<comment type="cofactor">
    <cofactor evidence="11">
        <name>Mg(2+)</name>
        <dbReference type="ChEBI" id="CHEBI:18420"/>
    </cofactor>
    <text evidence="11">Mg(2+) is required for catalysis and for stabilizing the dimer.</text>
</comment>
<keyword evidence="9 11" id="KW-0479">Metal-binding</keyword>
<dbReference type="Pfam" id="PF03952">
    <property type="entry name" value="Enolase_N"/>
    <property type="match status" value="1"/>
</dbReference>
<evidence type="ECO:0000259" key="12">
    <source>
        <dbReference type="SMART" id="SM01192"/>
    </source>
</evidence>
<dbReference type="PANTHER" id="PTHR11902:SF1">
    <property type="entry name" value="ENOLASE"/>
    <property type="match status" value="1"/>
</dbReference>
<evidence type="ECO:0000313" key="14">
    <source>
        <dbReference type="EMBL" id="OGM27449.1"/>
    </source>
</evidence>
<dbReference type="PANTHER" id="PTHR11902">
    <property type="entry name" value="ENOLASE"/>
    <property type="match status" value="1"/>
</dbReference>
<evidence type="ECO:0000313" key="15">
    <source>
        <dbReference type="Proteomes" id="UP000179221"/>
    </source>
</evidence>
<organism evidence="14 15">
    <name type="scientific">Candidatus Woesebacteria bacterium RIFCSPHIGHO2_01_FULL_40_22</name>
    <dbReference type="NCBI Taxonomy" id="1802499"/>
    <lineage>
        <taxon>Bacteria</taxon>
        <taxon>Candidatus Woeseibacteriota</taxon>
    </lineage>
</organism>
<dbReference type="PRINTS" id="PR00148">
    <property type="entry name" value="ENOLASE"/>
</dbReference>
<dbReference type="InterPro" id="IPR029017">
    <property type="entry name" value="Enolase-like_N"/>
</dbReference>
<proteinExistence type="inferred from homology"/>
<dbReference type="SMART" id="SM01193">
    <property type="entry name" value="Enolase_N"/>
    <property type="match status" value="1"/>
</dbReference>
<comment type="caution">
    <text evidence="9">Lacks conserved residue(s) required for the propagation of feature annotation.</text>
</comment>
<dbReference type="SUPFAM" id="SSF51604">
    <property type="entry name" value="Enolase C-terminal domain-like"/>
    <property type="match status" value="1"/>
</dbReference>
<dbReference type="Proteomes" id="UP000179221">
    <property type="component" value="Unassembled WGS sequence"/>
</dbReference>
<dbReference type="GO" id="GO:0006096">
    <property type="term" value="P:glycolytic process"/>
    <property type="evidence" value="ECO:0007669"/>
    <property type="project" value="UniProtKB-UniRule"/>
</dbReference>
<dbReference type="NCBIfam" id="TIGR01060">
    <property type="entry name" value="eno"/>
    <property type="match status" value="1"/>
</dbReference>
<reference evidence="14 15" key="1">
    <citation type="journal article" date="2016" name="Nat. Commun.">
        <title>Thousands of microbial genomes shed light on interconnected biogeochemical processes in an aquifer system.</title>
        <authorList>
            <person name="Anantharaman K."/>
            <person name="Brown C.T."/>
            <person name="Hug L.A."/>
            <person name="Sharon I."/>
            <person name="Castelle C.J."/>
            <person name="Probst A.J."/>
            <person name="Thomas B.C."/>
            <person name="Singh A."/>
            <person name="Wilkins M.J."/>
            <person name="Karaoz U."/>
            <person name="Brodie E.L."/>
            <person name="Williams K.H."/>
            <person name="Hubbard S.S."/>
            <person name="Banfield J.F."/>
        </authorList>
    </citation>
    <scope>NUCLEOTIDE SEQUENCE [LARGE SCALE GENOMIC DNA]</scope>
</reference>
<feature type="binding site" evidence="9">
    <location>
        <position position="396"/>
    </location>
    <ligand>
        <name>(2R)-2-phosphoglycerate</name>
        <dbReference type="ChEBI" id="CHEBI:58289"/>
    </ligand>
</feature>
<keyword evidence="14" id="KW-0670">Pyruvate</keyword>
<feature type="domain" description="Enolase C-terminal TIM barrel" evidence="12">
    <location>
        <begin position="145"/>
        <end position="420"/>
    </location>
</feature>
<dbReference type="GO" id="GO:0009986">
    <property type="term" value="C:cell surface"/>
    <property type="evidence" value="ECO:0007669"/>
    <property type="project" value="UniProtKB-SubCell"/>
</dbReference>
<dbReference type="InterPro" id="IPR020810">
    <property type="entry name" value="Enolase_C"/>
</dbReference>
<dbReference type="GO" id="GO:0000015">
    <property type="term" value="C:phosphopyruvate hydratase complex"/>
    <property type="evidence" value="ECO:0007669"/>
    <property type="project" value="InterPro"/>
</dbReference>
<comment type="caution">
    <text evidence="14">The sequence shown here is derived from an EMBL/GenBank/DDBJ whole genome shotgun (WGS) entry which is preliminary data.</text>
</comment>
<feature type="active site" description="Proton donor" evidence="9 10">
    <location>
        <position position="211"/>
    </location>
</feature>
<dbReference type="GO" id="GO:0000287">
    <property type="term" value="F:magnesium ion binding"/>
    <property type="evidence" value="ECO:0007669"/>
    <property type="project" value="UniProtKB-UniRule"/>
</dbReference>
<dbReference type="GO" id="GO:0004634">
    <property type="term" value="F:phosphopyruvate hydratase activity"/>
    <property type="evidence" value="ECO:0007669"/>
    <property type="project" value="UniProtKB-UniRule"/>
</dbReference>
<dbReference type="AlphaFoldDB" id="A0A1F7YKN8"/>
<feature type="binding site" evidence="9 11">
    <location>
        <position position="292"/>
    </location>
    <ligand>
        <name>Mg(2+)</name>
        <dbReference type="ChEBI" id="CHEBI:18420"/>
    </ligand>
</feature>
<dbReference type="PIRSF" id="PIRSF001400">
    <property type="entry name" value="Enolase"/>
    <property type="match status" value="1"/>
</dbReference>
<evidence type="ECO:0000259" key="13">
    <source>
        <dbReference type="SMART" id="SM01193"/>
    </source>
</evidence>
<dbReference type="Pfam" id="PF00113">
    <property type="entry name" value="Enolase_C"/>
    <property type="match status" value="1"/>
</dbReference>
<feature type="binding site" evidence="9">
    <location>
        <position position="373"/>
    </location>
    <ligand>
        <name>(2R)-2-phosphoglycerate</name>
        <dbReference type="ChEBI" id="CHEBI:58289"/>
    </ligand>
</feature>
<dbReference type="HAMAP" id="MF_00318">
    <property type="entry name" value="Enolase"/>
    <property type="match status" value="1"/>
</dbReference>
<keyword evidence="9" id="KW-0963">Cytoplasm</keyword>
<dbReference type="SFLD" id="SFLDF00002">
    <property type="entry name" value="enolase"/>
    <property type="match status" value="1"/>
</dbReference>
<dbReference type="UniPathway" id="UPA00109">
    <property type="reaction ID" value="UER00187"/>
</dbReference>
<dbReference type="Gene3D" id="3.20.20.120">
    <property type="entry name" value="Enolase-like C-terminal domain"/>
    <property type="match status" value="1"/>
</dbReference>
<dbReference type="SMART" id="SM01192">
    <property type="entry name" value="Enolase_C"/>
    <property type="match status" value="1"/>
</dbReference>
<evidence type="ECO:0000256" key="10">
    <source>
        <dbReference type="PIRSR" id="PIRSR001400-1"/>
    </source>
</evidence>
<dbReference type="InterPro" id="IPR020811">
    <property type="entry name" value="Enolase_N"/>
</dbReference>
<dbReference type="InterPro" id="IPR036849">
    <property type="entry name" value="Enolase-like_C_sf"/>
</dbReference>
<keyword evidence="7 9" id="KW-0324">Glycolysis</keyword>
<keyword evidence="8 9" id="KW-0456">Lyase</keyword>
<evidence type="ECO:0000256" key="7">
    <source>
        <dbReference type="ARBA" id="ARBA00023152"/>
    </source>
</evidence>
<keyword evidence="6 9" id="KW-0460">Magnesium</keyword>
<comment type="pathway">
    <text evidence="1 9">Carbohydrate degradation; glycolysis; pyruvate from D-glyceraldehyde 3-phosphate: step 4/5.</text>
</comment>
<feature type="binding site" evidence="9">
    <location>
        <position position="344"/>
    </location>
    <ligand>
        <name>(2R)-2-phosphoglycerate</name>
        <dbReference type="ChEBI" id="CHEBI:58289"/>
    </ligand>
</feature>
<comment type="catalytic activity">
    <reaction evidence="9">
        <text>(2R)-2-phosphoglycerate = phosphoenolpyruvate + H2O</text>
        <dbReference type="Rhea" id="RHEA:10164"/>
        <dbReference type="ChEBI" id="CHEBI:15377"/>
        <dbReference type="ChEBI" id="CHEBI:58289"/>
        <dbReference type="ChEBI" id="CHEBI:58702"/>
        <dbReference type="EC" id="4.2.1.11"/>
    </reaction>
</comment>
<evidence type="ECO:0000256" key="5">
    <source>
        <dbReference type="ARBA" id="ARBA00022525"/>
    </source>
</evidence>
<keyword evidence="5 9" id="KW-0964">Secreted</keyword>
<feature type="binding site" evidence="9 11">
    <location>
        <position position="319"/>
    </location>
    <ligand>
        <name>Mg(2+)</name>
        <dbReference type="ChEBI" id="CHEBI:18420"/>
    </ligand>
</feature>